<sequence>MVRDSKKKKNLRRKAKKQQQKNTGHTNDESQSSVDAATQELVDSSETQDVEDNEQNTSIVEESVTNDNTTPTIPSNTENDITEETVTIDGQCNSNDNEIPTTAVDNTELENNDDDGGDINSPEETHQEISISTDSKPSIAITNLEKIEHNINKDLPIATNNSADTTPVSHNTESILENDKQTSINDLETVETLDGGDSEESKAIRSTTLILNEEDTNETTGVTESVEKGTVDVSYQTINEDNKIDSQSTYSNNIILNNDPSEIGESVSMSLPNDVNSNNVKLDDDADIYSKKEVVQEIETFEIKENETEGKMNDFDEMFGTTNDHDTPDWLNGNNTVESSNVASIESPSVKENDIKQQDRIDFEDSITTNRENDSNENKGDDFFSSLRTADHHSLQNPFISEQQEPVSTIDNITKVDNDIVSDTVATEIPPKVNDNISDPVEELFSNTNKIEKLPWETESMEGNNEAEEAKFDDNNEVVNTENKKENNEVLNKQNNFDFLDNDDDLLDDSTEESDSYLENDDNEQSNFLDSAINAPIPELRKELPSNSILLGKSESMKYSPTQSPIAKTSPLETESPGFQRSRYEPSSTPVQLISDSIPKSVKKSSSKSVQPKIFSTSNESTGILTPQLLTNNGPKLNSAKTIDSSKQIEVAQSLKKEKLKSDAYDFPISMVLQPVKKEHAKPVAIPKSNIPVNDLQTQSPVPTLPTASSIINNTNINIPVNPYASIPTQSKTPVNAIAIDMYSPSTGPTKSPLPSKNTQQIQTPYDASSNTDNSSIPVSTDRYAPMSNISSKSPHPPVRSRKSSPVAPVNNSYISPSLIPNKLNGSIDNKINASLKPIPLVQPANANISPNENYGIPAPYLKSPSLPEPPISLDNGTKLRNPLPISQRKKSSSHAIKADMAAVSLLQTLSKEAPPIPIVPRDPLIKNAESEKITANSNYISGRIDSSLDIPVTSYMPKSEIIESSLKKEDSKESNPINDTIIITEKSDKYNESETAKYSKDTIPDVAIKEEESEATEEEQLAIQEKFEDDKREVVLLEDKVHSINKEIKPLDGADESIQTESPITDDTSNGAVDETETSHGVNDIFIQLEESPLPFCFGENVIESYPGPLDSFKKSKTQLSSWLSVVLENLTTTSTFSVLISLFKIWIDSSNVVQDIIHILSDENKLQEAFDNIEHKKTISESKRDSRILDTNGKDKILKLLLLGKKNEALEFSMENSDFTMALLIANTIDEASRHSVIMSYFENKINPVNTEKKSINMLLLALFQVYSGDGTHLLNIAKENPETKDWYVKNWNSIVLILLKNCDMNAGNISSKPNSHQKVTSFLVGFSNFLRNTGNILPSFIVCLISDMLNSGSENGIEVDMLDSVFGKHTVSSSIISEIYSLIKISKNQNSDEFLLYSSSLECARLFFDIGYHSKALEYVNYFVSIKDRLIANEIFVDTSLEQLKVISELVNPGHSDEWQLKIDKVEVHDKDSIPNIDSTVKTSIIKEDKTSDNFVTKKSLTSIAEEPNKSTIDYQFSKTTDIDVVDPSLEGVDVIDVPDEFVVKDLSFTTTAIDLKPVENQDLDSSREVESSYNEDITVLHRDIRTLANSELNAQSSNDILSELDSPYSPYAPVQSGRKTIANKKLNYMPYMPTNTIIESSRHSSGMLENEPYSSSGLSVYSDSTIAATLQDDITKNELGEIDAMATDQKVNSSKSTGNNGFQSMDEIPESMKKRISSMRDSATATGKLFDPVIKISSWNSNGPKKLQSNELDSNNYDDIVEDESEDEEERELQERKRMEEEMVRKKEEQEMKKREEEAKKEKELEREREKKSKEKQDKEQSKQGGWFKWLKKDPNEKKPIKAKLGHKTTFYYDENLKRWVNKNATEEENQRLDTPPPPPPIVKRKIVEPEPPLNVHMSPSSSVRSQMSIPAGGILETLSPVPQKINVSSGIPSGPASPVAGTVLPPNVTLSGKKASGLDDLLSLSQNPPAGGAKKKKRGGRGYVNVMDTNI</sequence>
<dbReference type="PANTHER" id="PTHR13402:SF6">
    <property type="entry name" value="SECRETORY 16, ISOFORM I"/>
    <property type="match status" value="1"/>
</dbReference>
<keyword evidence="7" id="KW-0931">ER-Golgi transport</keyword>
<feature type="compositionally biased region" description="Polar residues" evidence="11">
    <location>
        <begin position="744"/>
        <end position="779"/>
    </location>
</feature>
<feature type="compositionally biased region" description="Basic and acidic residues" evidence="11">
    <location>
        <begin position="1835"/>
        <end position="1844"/>
    </location>
</feature>
<evidence type="ECO:0000256" key="3">
    <source>
        <dbReference type="ARBA" id="ARBA00020746"/>
    </source>
</evidence>
<evidence type="ECO:0000256" key="11">
    <source>
        <dbReference type="SAM" id="MobiDB-lite"/>
    </source>
</evidence>
<feature type="region of interest" description="Disordered" evidence="11">
    <location>
        <begin position="744"/>
        <end position="816"/>
    </location>
</feature>
<feature type="region of interest" description="Disordered" evidence="11">
    <location>
        <begin position="1934"/>
        <end position="1996"/>
    </location>
</feature>
<feature type="compositionally biased region" description="Polar residues" evidence="11">
    <location>
        <begin position="1058"/>
        <end position="1072"/>
    </location>
</feature>
<dbReference type="OMA" id="YNESETA"/>
<feature type="compositionally biased region" description="Acidic residues" evidence="11">
    <location>
        <begin position="500"/>
        <end position="524"/>
    </location>
</feature>
<dbReference type="GO" id="GO:0070973">
    <property type="term" value="P:protein localization to endoplasmic reticulum exit site"/>
    <property type="evidence" value="ECO:0007669"/>
    <property type="project" value="TreeGrafter"/>
</dbReference>
<evidence type="ECO:0000256" key="8">
    <source>
        <dbReference type="ARBA" id="ARBA00024687"/>
    </source>
</evidence>
<dbReference type="HOGENOM" id="CLU_234007_0_0_1"/>
<dbReference type="Pfam" id="PF12931">
    <property type="entry name" value="TPR_Sec16"/>
    <property type="match status" value="1"/>
</dbReference>
<dbReference type="EMBL" id="DS480415">
    <property type="protein sequence ID" value="EDO16875.1"/>
    <property type="molecule type" value="Genomic_DNA"/>
</dbReference>
<dbReference type="Gene3D" id="1.20.58.940">
    <property type="match status" value="1"/>
</dbReference>
<gene>
    <name evidence="13" type="ORF">Kpol_1024p29</name>
</gene>
<evidence type="ECO:0000259" key="12">
    <source>
        <dbReference type="Pfam" id="PF12931"/>
    </source>
</evidence>
<feature type="compositionally biased region" description="Basic and acidic residues" evidence="11">
    <location>
        <begin position="371"/>
        <end position="382"/>
    </location>
</feature>
<feature type="compositionally biased region" description="Acidic residues" evidence="11">
    <location>
        <begin position="107"/>
        <end position="117"/>
    </location>
</feature>
<evidence type="ECO:0000256" key="9">
    <source>
        <dbReference type="ARBA" id="ARBA00030650"/>
    </source>
</evidence>
<dbReference type="GO" id="GO:0012507">
    <property type="term" value="C:ER to Golgi transport vesicle membrane"/>
    <property type="evidence" value="ECO:0007669"/>
    <property type="project" value="TreeGrafter"/>
</dbReference>
<evidence type="ECO:0000256" key="10">
    <source>
        <dbReference type="ARBA" id="ARBA00030878"/>
    </source>
</evidence>
<feature type="compositionally biased region" description="Basic and acidic residues" evidence="11">
    <location>
        <begin position="349"/>
        <end position="363"/>
    </location>
</feature>
<proteinExistence type="inferred from homology"/>
<dbReference type="STRING" id="436907.A7TLI9"/>
<dbReference type="GO" id="GO:0016192">
    <property type="term" value="P:vesicle-mediated transport"/>
    <property type="evidence" value="ECO:0007669"/>
    <property type="project" value="UniProtKB-KW"/>
</dbReference>
<comment type="similarity">
    <text evidence="2">Belongs to the SEC16 family.</text>
</comment>
<feature type="compositionally biased region" description="Acidic residues" evidence="11">
    <location>
        <begin position="1763"/>
        <end position="1776"/>
    </location>
</feature>
<feature type="region of interest" description="Disordered" evidence="11">
    <location>
        <begin position="1"/>
        <end position="120"/>
    </location>
</feature>
<dbReference type="Proteomes" id="UP000000267">
    <property type="component" value="Unassembled WGS sequence"/>
</dbReference>
<evidence type="ECO:0000256" key="2">
    <source>
        <dbReference type="ARBA" id="ARBA00005927"/>
    </source>
</evidence>
<feature type="region of interest" description="Disordered" evidence="11">
    <location>
        <begin position="481"/>
        <end position="527"/>
    </location>
</feature>
<dbReference type="RefSeq" id="XP_001644733.1">
    <property type="nucleotide sequence ID" value="XM_001644683.1"/>
</dbReference>
<feature type="compositionally biased region" description="Polar residues" evidence="11">
    <location>
        <begin position="1741"/>
        <end position="1761"/>
    </location>
</feature>
<evidence type="ECO:0000256" key="5">
    <source>
        <dbReference type="ARBA" id="ARBA00022448"/>
    </source>
</evidence>
<dbReference type="PhylomeDB" id="A7TLI9"/>
<feature type="region of interest" description="Disordered" evidence="11">
    <location>
        <begin position="554"/>
        <end position="612"/>
    </location>
</feature>
<feature type="compositionally biased region" description="Basic and acidic residues" evidence="11">
    <location>
        <begin position="1777"/>
        <end position="1826"/>
    </location>
</feature>
<keyword evidence="6" id="KW-0256">Endoplasmic reticulum</keyword>
<evidence type="ECO:0000313" key="14">
    <source>
        <dbReference type="Proteomes" id="UP000000267"/>
    </source>
</evidence>
<feature type="compositionally biased region" description="Polar residues" evidence="11">
    <location>
        <begin position="335"/>
        <end position="347"/>
    </location>
</feature>
<feature type="region of interest" description="Disordered" evidence="11">
    <location>
        <begin position="1054"/>
        <end position="1078"/>
    </location>
</feature>
<feature type="compositionally biased region" description="Basic residues" evidence="11">
    <location>
        <begin position="1"/>
        <end position="19"/>
    </location>
</feature>
<comment type="function">
    <text evidence="8">Involved in the initiation of assembly of the COPII coat required for the formation of transport vesicles from the endoplasmic reticulum (ER) and the selection of cargo molecules. Also involved in autophagy.</text>
</comment>
<reference evidence="13 14" key="1">
    <citation type="journal article" date="2007" name="Proc. Natl. Acad. Sci. U.S.A.">
        <title>Independent sorting-out of thousands of duplicated gene pairs in two yeast species descended from a whole-genome duplication.</title>
        <authorList>
            <person name="Scannell D.R."/>
            <person name="Frank A.C."/>
            <person name="Conant G.C."/>
            <person name="Byrne K.P."/>
            <person name="Woolfit M."/>
            <person name="Wolfe K.H."/>
        </authorList>
    </citation>
    <scope>NUCLEOTIDE SEQUENCE [LARGE SCALE GENOMIC DNA]</scope>
    <source>
        <strain evidence="14">ATCC 22028 / DSM 70294 / BCRC 21397 / CBS 2163 / NBRC 10782 / NRRL Y-8283 / UCD 57-17</strain>
    </source>
</reference>
<evidence type="ECO:0000256" key="4">
    <source>
        <dbReference type="ARBA" id="ARBA00021659"/>
    </source>
</evidence>
<comment type="subcellular location">
    <subcellularLocation>
        <location evidence="1">Endoplasmic reticulum membrane</location>
        <topology evidence="1">Peripheral membrane protein</topology>
        <orientation evidence="1">Cytoplasmic side</orientation>
    </subcellularLocation>
</comment>
<feature type="compositionally biased region" description="Polar residues" evidence="11">
    <location>
        <begin position="23"/>
        <end position="45"/>
    </location>
</feature>
<dbReference type="KEGG" id="vpo:Kpol_1024p29"/>
<dbReference type="GO" id="GO:0070971">
    <property type="term" value="C:endoplasmic reticulum exit site"/>
    <property type="evidence" value="ECO:0007669"/>
    <property type="project" value="TreeGrafter"/>
</dbReference>
<evidence type="ECO:0000256" key="6">
    <source>
        <dbReference type="ARBA" id="ARBA00022824"/>
    </source>
</evidence>
<feature type="region of interest" description="Disordered" evidence="11">
    <location>
        <begin position="1868"/>
        <end position="1911"/>
    </location>
</feature>
<accession>A7TLI9</accession>
<dbReference type="OrthoDB" id="8918678at2759"/>
<dbReference type="CDD" id="cd09233">
    <property type="entry name" value="ACE1-Sec16-like"/>
    <property type="match status" value="1"/>
</dbReference>
<protein>
    <recommendedName>
        <fullName evidence="4">COPII coat assembly protein SEC16</fullName>
    </recommendedName>
    <alternativeName>
        <fullName evidence="3">COPII coat assembly protein sec16</fullName>
    </alternativeName>
    <alternativeName>
        <fullName evidence="9 10">protein transport protein SEC16</fullName>
    </alternativeName>
</protein>
<evidence type="ECO:0000256" key="1">
    <source>
        <dbReference type="ARBA" id="ARBA00004397"/>
    </source>
</evidence>
<evidence type="ECO:0000313" key="13">
    <source>
        <dbReference type="EMBL" id="EDO16875.1"/>
    </source>
</evidence>
<dbReference type="GeneID" id="5545059"/>
<feature type="region of interest" description="Disordered" evidence="11">
    <location>
        <begin position="1740"/>
        <end position="1846"/>
    </location>
</feature>
<feature type="compositionally biased region" description="Low complexity" evidence="11">
    <location>
        <begin position="489"/>
        <end position="499"/>
    </location>
</feature>
<dbReference type="GO" id="GO:0005789">
    <property type="term" value="C:endoplasmic reticulum membrane"/>
    <property type="evidence" value="ECO:0007669"/>
    <property type="project" value="UniProtKB-SubCell"/>
</dbReference>
<organism evidence="14">
    <name type="scientific">Vanderwaltozyma polyspora (strain ATCC 22028 / DSM 70294 / BCRC 21397 / CBS 2163 / NBRC 10782 / NRRL Y-8283 / UCD 57-17)</name>
    <name type="common">Kluyveromyces polysporus</name>
    <dbReference type="NCBI Taxonomy" id="436907"/>
    <lineage>
        <taxon>Eukaryota</taxon>
        <taxon>Fungi</taxon>
        <taxon>Dikarya</taxon>
        <taxon>Ascomycota</taxon>
        <taxon>Saccharomycotina</taxon>
        <taxon>Saccharomycetes</taxon>
        <taxon>Saccharomycetales</taxon>
        <taxon>Saccharomycetaceae</taxon>
        <taxon>Vanderwaltozyma</taxon>
    </lineage>
</organism>
<keyword evidence="14" id="KW-1185">Reference proteome</keyword>
<feature type="region of interest" description="Disordered" evidence="11">
    <location>
        <begin position="158"/>
        <end position="183"/>
    </location>
</feature>
<dbReference type="PANTHER" id="PTHR13402">
    <property type="entry name" value="RGPR-RELATED"/>
    <property type="match status" value="1"/>
</dbReference>
<dbReference type="eggNOG" id="KOG1913">
    <property type="taxonomic scope" value="Eukaryota"/>
</dbReference>
<evidence type="ECO:0000256" key="7">
    <source>
        <dbReference type="ARBA" id="ARBA00022892"/>
    </source>
</evidence>
<feature type="compositionally biased region" description="Polar residues" evidence="11">
    <location>
        <begin position="55"/>
        <end position="105"/>
    </location>
</feature>
<keyword evidence="5" id="KW-0813">Transport</keyword>
<dbReference type="InParanoid" id="A7TLI9"/>
<dbReference type="GO" id="GO:0007030">
    <property type="term" value="P:Golgi organization"/>
    <property type="evidence" value="ECO:0007669"/>
    <property type="project" value="TreeGrafter"/>
</dbReference>
<feature type="region of interest" description="Disordered" evidence="11">
    <location>
        <begin position="335"/>
        <end position="385"/>
    </location>
</feature>
<dbReference type="InterPro" id="IPR024298">
    <property type="entry name" value="Sec16_Sec23-bd"/>
</dbReference>
<name>A7TLI9_VANPO</name>
<feature type="domain" description="Sec16 Sec23-binding" evidence="12">
    <location>
        <begin position="1199"/>
        <end position="1455"/>
    </location>
</feature>
<feature type="compositionally biased region" description="Polar residues" evidence="11">
    <location>
        <begin position="557"/>
        <end position="592"/>
    </location>
</feature>